<evidence type="ECO:0000313" key="2">
    <source>
        <dbReference type="Proteomes" id="UP000070133"/>
    </source>
</evidence>
<evidence type="ECO:0000313" key="1">
    <source>
        <dbReference type="EMBL" id="KXT03527.1"/>
    </source>
</evidence>
<dbReference type="Proteomes" id="UP000070133">
    <property type="component" value="Unassembled WGS sequence"/>
</dbReference>
<keyword evidence="2" id="KW-1185">Reference proteome</keyword>
<protein>
    <submittedName>
        <fullName evidence="1">Uncharacterized protein</fullName>
    </submittedName>
</protein>
<proteinExistence type="predicted"/>
<dbReference type="STRING" id="321146.A0A139HMB8"/>
<comment type="caution">
    <text evidence="1">The sequence shown here is derived from an EMBL/GenBank/DDBJ whole genome shotgun (WGS) entry which is preliminary data.</text>
</comment>
<gene>
    <name evidence="1" type="ORF">AC578_1609</name>
</gene>
<dbReference type="EMBL" id="LFZN01000030">
    <property type="protein sequence ID" value="KXT03527.1"/>
    <property type="molecule type" value="Genomic_DNA"/>
</dbReference>
<name>A0A139HMB8_9PEZI</name>
<accession>A0A139HMB8</accession>
<organism evidence="1 2">
    <name type="scientific">Pseudocercospora eumusae</name>
    <dbReference type="NCBI Taxonomy" id="321146"/>
    <lineage>
        <taxon>Eukaryota</taxon>
        <taxon>Fungi</taxon>
        <taxon>Dikarya</taxon>
        <taxon>Ascomycota</taxon>
        <taxon>Pezizomycotina</taxon>
        <taxon>Dothideomycetes</taxon>
        <taxon>Dothideomycetidae</taxon>
        <taxon>Mycosphaerellales</taxon>
        <taxon>Mycosphaerellaceae</taxon>
        <taxon>Pseudocercospora</taxon>
    </lineage>
</organism>
<reference evidence="1 2" key="1">
    <citation type="submission" date="2015-07" db="EMBL/GenBank/DDBJ databases">
        <title>Comparative genomics of the Sigatoka disease complex on banana suggests a link between parallel evolutionary changes in Pseudocercospora fijiensis and Pseudocercospora eumusae and increased virulence on the banana host.</title>
        <authorList>
            <person name="Chang T.-C."/>
            <person name="Salvucci A."/>
            <person name="Crous P.W."/>
            <person name="Stergiopoulos I."/>
        </authorList>
    </citation>
    <scope>NUCLEOTIDE SEQUENCE [LARGE SCALE GENOMIC DNA]</scope>
    <source>
        <strain evidence="1 2">CBS 114824</strain>
    </source>
</reference>
<sequence length="103" mass="11450">MADDGFEDESDFDKLLQTSGKKVLIYAYKGQIPSRAKECVHAIPCLKPLLLTGYEALPECSRTPRYPTWSILLSTLKHRNGEEIKRVVGMDPAGLESLVNTLA</sequence>
<dbReference type="OrthoDB" id="2121326at2759"/>
<dbReference type="AlphaFoldDB" id="A0A139HMB8"/>